<organism evidence="1 2">
    <name type="scientific">Streptomyces phage Zuko</name>
    <dbReference type="NCBI Taxonomy" id="2601695"/>
    <lineage>
        <taxon>Viruses</taxon>
        <taxon>Duplodnaviria</taxon>
        <taxon>Heunggongvirae</taxon>
        <taxon>Uroviricota</taxon>
        <taxon>Caudoviricetes</taxon>
        <taxon>Zukovirus</taxon>
        <taxon>Zukovirus zuko</taxon>
    </lineage>
</organism>
<dbReference type="EMBL" id="MN204493">
    <property type="protein sequence ID" value="QEQ93691.1"/>
    <property type="molecule type" value="Genomic_DNA"/>
</dbReference>
<evidence type="ECO:0000313" key="2">
    <source>
        <dbReference type="Proteomes" id="UP000327392"/>
    </source>
</evidence>
<sequence length="70" mass="7886">MAKSGAQVARDAGLDPKEFRRYLRSVPSWNNPGTGKRYMFNDRDEAAALKGYKAWKASRQPVTRAKKVEG</sequence>
<evidence type="ECO:0000313" key="1">
    <source>
        <dbReference type="EMBL" id="QEQ93691.1"/>
    </source>
</evidence>
<reference evidence="1 2" key="1">
    <citation type="submission" date="2019-07" db="EMBL/GenBank/DDBJ databases">
        <authorList>
            <person name="Mandava P."/>
            <person name="Ferry J.C."/>
            <person name="Fallon S.M."/>
            <person name="Hajdenberg M."/>
            <person name="Sharma E."/>
            <person name="Shaffer C.D."/>
            <person name="Weston-Hafer K.A."/>
            <person name="Garlena R.A."/>
            <person name="Russell D.A."/>
            <person name="Pope W.H."/>
            <person name="Jacobs-Sera D."/>
            <person name="Hatfull G.F."/>
        </authorList>
    </citation>
    <scope>NUCLEOTIDE SEQUENCE [LARGE SCALE GENOMIC DNA]</scope>
</reference>
<proteinExistence type="predicted"/>
<keyword evidence="2" id="KW-1185">Reference proteome</keyword>
<protein>
    <submittedName>
        <fullName evidence="1">Helix-turn-helix DNA binding domain protein</fullName>
    </submittedName>
</protein>
<dbReference type="Proteomes" id="UP000327392">
    <property type="component" value="Segment"/>
</dbReference>
<accession>A0A5J6D7G3</accession>
<dbReference type="KEGG" id="vg:77931470"/>
<name>A0A5J6D7G3_9CAUD</name>
<gene>
    <name evidence="1" type="primary">115</name>
    <name evidence="1" type="ORF">SEA_ZUKO_115</name>
</gene>
<dbReference type="RefSeq" id="YP_010655604.1">
    <property type="nucleotide sequence ID" value="NC_070829.1"/>
</dbReference>
<dbReference type="GeneID" id="77931470"/>